<dbReference type="InParanoid" id="A0A0H2SE38"/>
<reference evidence="1 2" key="1">
    <citation type="submission" date="2015-04" db="EMBL/GenBank/DDBJ databases">
        <title>Complete genome sequence of Schizopora paradoxa KUC8140, a cosmopolitan wood degrader in East Asia.</title>
        <authorList>
            <consortium name="DOE Joint Genome Institute"/>
            <person name="Min B."/>
            <person name="Park H."/>
            <person name="Jang Y."/>
            <person name="Kim J.-J."/>
            <person name="Kim K.H."/>
            <person name="Pangilinan J."/>
            <person name="Lipzen A."/>
            <person name="Riley R."/>
            <person name="Grigoriev I.V."/>
            <person name="Spatafora J.W."/>
            <person name="Choi I.-G."/>
        </authorList>
    </citation>
    <scope>NUCLEOTIDE SEQUENCE [LARGE SCALE GENOMIC DNA]</scope>
    <source>
        <strain evidence="1 2">KUC8140</strain>
    </source>
</reference>
<protein>
    <submittedName>
        <fullName evidence="1">Uncharacterized protein</fullName>
    </submittedName>
</protein>
<accession>A0A0H2SE38</accession>
<evidence type="ECO:0000313" key="2">
    <source>
        <dbReference type="Proteomes" id="UP000053477"/>
    </source>
</evidence>
<dbReference type="AlphaFoldDB" id="A0A0H2SE38"/>
<organism evidence="1 2">
    <name type="scientific">Schizopora paradoxa</name>
    <dbReference type="NCBI Taxonomy" id="27342"/>
    <lineage>
        <taxon>Eukaryota</taxon>
        <taxon>Fungi</taxon>
        <taxon>Dikarya</taxon>
        <taxon>Basidiomycota</taxon>
        <taxon>Agaricomycotina</taxon>
        <taxon>Agaricomycetes</taxon>
        <taxon>Hymenochaetales</taxon>
        <taxon>Schizoporaceae</taxon>
        <taxon>Schizopora</taxon>
    </lineage>
</organism>
<sequence>MHHRILPRHHRDDCLLGLFAVITIPVPEHVRRYRSRSSLITHVRTSGSGSKNTSPNRLFAAIESTQGSTGTLDNQVQDIHLAYVRDYPTKRNYAPFSRSFCRSCVYGYVSFSRDINGIGTRLSSAREPNQWNLDARGAWAAGGVSGTFSRKSVFFKIFWLWTRGNDGDEQNRQANSRICAVSVSGYGGAVYLILELFAFEDEWRSLCILEANSNRLKI</sequence>
<evidence type="ECO:0000313" key="1">
    <source>
        <dbReference type="EMBL" id="KLO19968.1"/>
    </source>
</evidence>
<dbReference type="Proteomes" id="UP000053477">
    <property type="component" value="Unassembled WGS sequence"/>
</dbReference>
<keyword evidence="2" id="KW-1185">Reference proteome</keyword>
<dbReference type="EMBL" id="KQ085884">
    <property type="protein sequence ID" value="KLO19968.1"/>
    <property type="molecule type" value="Genomic_DNA"/>
</dbReference>
<name>A0A0H2SE38_9AGAM</name>
<proteinExistence type="predicted"/>
<gene>
    <name evidence="1" type="ORF">SCHPADRAFT_885189</name>
</gene>